<dbReference type="InterPro" id="IPR026825">
    <property type="entry name" value="Vac14"/>
</dbReference>
<dbReference type="InterPro" id="IPR016024">
    <property type="entry name" value="ARM-type_fold"/>
</dbReference>
<dbReference type="GO" id="GO:0070772">
    <property type="term" value="C:PAS complex"/>
    <property type="evidence" value="ECO:0007669"/>
    <property type="project" value="InterPro"/>
</dbReference>
<dbReference type="SUPFAM" id="SSF48371">
    <property type="entry name" value="ARM repeat"/>
    <property type="match status" value="1"/>
</dbReference>
<comment type="caution">
    <text evidence="1">The sequence shown here is derived from an EMBL/GenBank/DDBJ whole genome shotgun (WGS) entry which is preliminary data.</text>
</comment>
<reference evidence="1 2" key="1">
    <citation type="journal article" date="2017" name="PLoS Biol.">
        <title>The sea cucumber genome provides insights into morphological evolution and visceral regeneration.</title>
        <authorList>
            <person name="Zhang X."/>
            <person name="Sun L."/>
            <person name="Yuan J."/>
            <person name="Sun Y."/>
            <person name="Gao Y."/>
            <person name="Zhang L."/>
            <person name="Li S."/>
            <person name="Dai H."/>
            <person name="Hamel J.F."/>
            <person name="Liu C."/>
            <person name="Yu Y."/>
            <person name="Liu S."/>
            <person name="Lin W."/>
            <person name="Guo K."/>
            <person name="Jin S."/>
            <person name="Xu P."/>
            <person name="Storey K.B."/>
            <person name="Huan P."/>
            <person name="Zhang T."/>
            <person name="Zhou Y."/>
            <person name="Zhang J."/>
            <person name="Lin C."/>
            <person name="Li X."/>
            <person name="Xing L."/>
            <person name="Huo D."/>
            <person name="Sun M."/>
            <person name="Wang L."/>
            <person name="Mercier A."/>
            <person name="Li F."/>
            <person name="Yang H."/>
            <person name="Xiang J."/>
        </authorList>
    </citation>
    <scope>NUCLEOTIDE SEQUENCE [LARGE SCALE GENOMIC DNA]</scope>
    <source>
        <strain evidence="1">Shaxun</strain>
        <tissue evidence="1">Muscle</tissue>
    </source>
</reference>
<organism evidence="1 2">
    <name type="scientific">Stichopus japonicus</name>
    <name type="common">Sea cucumber</name>
    <dbReference type="NCBI Taxonomy" id="307972"/>
    <lineage>
        <taxon>Eukaryota</taxon>
        <taxon>Metazoa</taxon>
        <taxon>Echinodermata</taxon>
        <taxon>Eleutherozoa</taxon>
        <taxon>Echinozoa</taxon>
        <taxon>Holothuroidea</taxon>
        <taxon>Aspidochirotacea</taxon>
        <taxon>Aspidochirotida</taxon>
        <taxon>Stichopodidae</taxon>
        <taxon>Apostichopus</taxon>
    </lineage>
</organism>
<accession>A0A2G8LEK8</accession>
<proteinExistence type="predicted"/>
<dbReference type="AlphaFoldDB" id="A0A2G8LEK8"/>
<keyword evidence="2" id="KW-1185">Reference proteome</keyword>
<feature type="non-terminal residue" evidence="1">
    <location>
        <position position="296"/>
    </location>
</feature>
<dbReference type="EMBL" id="MRZV01000105">
    <property type="protein sequence ID" value="PIK58699.1"/>
    <property type="molecule type" value="Genomic_DNA"/>
</dbReference>
<evidence type="ECO:0008006" key="3">
    <source>
        <dbReference type="Google" id="ProtNLM"/>
    </source>
</evidence>
<dbReference type="PANTHER" id="PTHR16023">
    <property type="entry name" value="TAX1 BINDING PROTEIN-RELATED"/>
    <property type="match status" value="1"/>
</dbReference>
<dbReference type="OrthoDB" id="5574975at2759"/>
<protein>
    <recommendedName>
        <fullName evidence="3">Protein VAC14-like</fullName>
    </recommendedName>
</protein>
<dbReference type="InterPro" id="IPR011989">
    <property type="entry name" value="ARM-like"/>
</dbReference>
<evidence type="ECO:0000313" key="1">
    <source>
        <dbReference type="EMBL" id="PIK58699.1"/>
    </source>
</evidence>
<gene>
    <name evidence="1" type="ORF">BSL78_04382</name>
</gene>
<dbReference type="Gene3D" id="1.25.10.10">
    <property type="entry name" value="Leucine-rich Repeat Variant"/>
    <property type="match status" value="1"/>
</dbReference>
<name>A0A2G8LEK8_STIJA</name>
<sequence>MASFKEAEHGKHKDALLSKKSFSKHQKMADKDYGPLPQSIARALSDRLYEKRKGAALEIEKLIRDLANNKNFSDVEKIIKVLDKDFVSSSNPNAKRGGVIGLAATSIGLGRDSPLPPYTILKPVLSCFNDNNSQTRYSACEALYNIIKMTRGTILVHLNEIIDILGRLVVDNDLNVRNGVEPLDKLVKDIVAESRSFDLESFIAFLRKNIYAKQSVSRQFILSWITTLDSLPDIDLVTFLPELLDGLFTVLGDPSPAVKKMCDFCLGNFLQQIRKNPSKAEFSSMVNILIQHSKSQ</sequence>
<dbReference type="PANTHER" id="PTHR16023:SF0">
    <property type="entry name" value="PROTEIN VAC14 HOMOLOG"/>
    <property type="match status" value="1"/>
</dbReference>
<dbReference type="STRING" id="307972.A0A2G8LEK8"/>
<dbReference type="Pfam" id="PF12755">
    <property type="entry name" value="Vac14_Fab1_bd"/>
    <property type="match status" value="1"/>
</dbReference>
<dbReference type="Proteomes" id="UP000230750">
    <property type="component" value="Unassembled WGS sequence"/>
</dbReference>
<evidence type="ECO:0000313" key="2">
    <source>
        <dbReference type="Proteomes" id="UP000230750"/>
    </source>
</evidence>
<dbReference type="GO" id="GO:0010008">
    <property type="term" value="C:endosome membrane"/>
    <property type="evidence" value="ECO:0007669"/>
    <property type="project" value="TreeGrafter"/>
</dbReference>
<dbReference type="GO" id="GO:0006661">
    <property type="term" value="P:phosphatidylinositol biosynthetic process"/>
    <property type="evidence" value="ECO:0007669"/>
    <property type="project" value="InterPro"/>
</dbReference>